<evidence type="ECO:0000313" key="3">
    <source>
        <dbReference type="Proteomes" id="UP001161247"/>
    </source>
</evidence>
<dbReference type="InterPro" id="IPR040256">
    <property type="entry name" value="At4g02000-like"/>
</dbReference>
<feature type="region of interest" description="Disordered" evidence="1">
    <location>
        <begin position="1"/>
        <end position="31"/>
    </location>
</feature>
<dbReference type="PANTHER" id="PTHR31286:SF165">
    <property type="entry name" value="DUF4283 DOMAIN-CONTAINING PROTEIN"/>
    <property type="match status" value="1"/>
</dbReference>
<gene>
    <name evidence="2" type="ORF">OLC1_LOCUS8757</name>
</gene>
<dbReference type="InterPro" id="IPR036875">
    <property type="entry name" value="Znf_CCHC_sf"/>
</dbReference>
<evidence type="ECO:0000313" key="2">
    <source>
        <dbReference type="EMBL" id="CAI9098585.1"/>
    </source>
</evidence>
<accession>A0AAV1CT99</accession>
<feature type="compositionally biased region" description="Basic residues" evidence="1">
    <location>
        <begin position="1"/>
        <end position="10"/>
    </location>
</feature>
<evidence type="ECO:0000256" key="1">
    <source>
        <dbReference type="SAM" id="MobiDB-lite"/>
    </source>
</evidence>
<organism evidence="2 3">
    <name type="scientific">Oldenlandia corymbosa var. corymbosa</name>
    <dbReference type="NCBI Taxonomy" id="529605"/>
    <lineage>
        <taxon>Eukaryota</taxon>
        <taxon>Viridiplantae</taxon>
        <taxon>Streptophyta</taxon>
        <taxon>Embryophyta</taxon>
        <taxon>Tracheophyta</taxon>
        <taxon>Spermatophyta</taxon>
        <taxon>Magnoliopsida</taxon>
        <taxon>eudicotyledons</taxon>
        <taxon>Gunneridae</taxon>
        <taxon>Pentapetalae</taxon>
        <taxon>asterids</taxon>
        <taxon>lamiids</taxon>
        <taxon>Gentianales</taxon>
        <taxon>Rubiaceae</taxon>
        <taxon>Rubioideae</taxon>
        <taxon>Spermacoceae</taxon>
        <taxon>Hedyotis-Oldenlandia complex</taxon>
        <taxon>Oldenlandia</taxon>
    </lineage>
</organism>
<dbReference type="PANTHER" id="PTHR31286">
    <property type="entry name" value="GLYCINE-RICH CELL WALL STRUCTURAL PROTEIN 1.8-LIKE"/>
    <property type="match status" value="1"/>
</dbReference>
<feature type="region of interest" description="Disordered" evidence="1">
    <location>
        <begin position="228"/>
        <end position="276"/>
    </location>
</feature>
<dbReference type="EMBL" id="OX459120">
    <property type="protein sequence ID" value="CAI9098585.1"/>
    <property type="molecule type" value="Genomic_DNA"/>
</dbReference>
<name>A0AAV1CT99_OLDCO</name>
<protein>
    <submittedName>
        <fullName evidence="2">OLC1v1035259C1</fullName>
    </submittedName>
</protein>
<proteinExistence type="predicted"/>
<sequence>MAKRKVRAKNAAKGSEIECEGNKEDGTPSGLGDTCYEKRDLIVKPSGSGVAIEFIKERESSIKGLYVIRFHTLEAAEEALTAPIDYVGNHPVIIKPWKVEKGVNHKELTHVPVWIQFHNLELKFWNPVILSRIASTLGRPVIVDSLTASKDRATYARVLVEVEIQEHPPLVAHFVDETGKLMEQQVYYEWRPTQCQHCKQYGHGIEDCRRKMPVQTMGKIEVIAPPDKTKSSEAWRKVDRKQELEKSMGERKEKARTDPCEGPSLKQQYRETGGNIETPNGFRVLLAEKSHDLNLTVDTRNVSQKAMEKKDSCKVSDLSPDPDIQGFKRSYKHSGMGMEGRNMGNQDIPQQEVEAVEELKNIQKLVHQQPEDEQLQKMEKEARERFFMISKATESYLQQKDKELWIKKRGFEQCVLPCMNEDKSCTK</sequence>
<feature type="compositionally biased region" description="Basic and acidic residues" evidence="1">
    <location>
        <begin position="228"/>
        <end position="259"/>
    </location>
</feature>
<dbReference type="Proteomes" id="UP001161247">
    <property type="component" value="Chromosome 3"/>
</dbReference>
<dbReference type="AlphaFoldDB" id="A0AAV1CT99"/>
<keyword evidence="3" id="KW-1185">Reference proteome</keyword>
<reference evidence="2" key="1">
    <citation type="submission" date="2023-03" db="EMBL/GenBank/DDBJ databases">
        <authorList>
            <person name="Julca I."/>
        </authorList>
    </citation>
    <scope>NUCLEOTIDE SEQUENCE</scope>
</reference>
<dbReference type="SUPFAM" id="SSF57756">
    <property type="entry name" value="Retrovirus zinc finger-like domains"/>
    <property type="match status" value="1"/>
</dbReference>
<dbReference type="GO" id="GO:0008270">
    <property type="term" value="F:zinc ion binding"/>
    <property type="evidence" value="ECO:0007669"/>
    <property type="project" value="InterPro"/>
</dbReference>
<dbReference type="GO" id="GO:0003676">
    <property type="term" value="F:nucleic acid binding"/>
    <property type="evidence" value="ECO:0007669"/>
    <property type="project" value="InterPro"/>
</dbReference>